<evidence type="ECO:0000313" key="2">
    <source>
        <dbReference type="EMBL" id="SHF53107.1"/>
    </source>
</evidence>
<dbReference type="Pfam" id="PF07883">
    <property type="entry name" value="Cupin_2"/>
    <property type="match status" value="1"/>
</dbReference>
<reference evidence="2 3" key="1">
    <citation type="submission" date="2016-11" db="EMBL/GenBank/DDBJ databases">
        <authorList>
            <person name="Jaros S."/>
            <person name="Januszkiewicz K."/>
            <person name="Wedrychowicz H."/>
        </authorList>
    </citation>
    <scope>NUCLEOTIDE SEQUENCE [LARGE SCALE GENOMIC DNA]</scope>
    <source>
        <strain evidence="2 3">DSM 26991</strain>
    </source>
</reference>
<organism evidence="2 3">
    <name type="scientific">Bacteroides luti</name>
    <dbReference type="NCBI Taxonomy" id="1297750"/>
    <lineage>
        <taxon>Bacteria</taxon>
        <taxon>Pseudomonadati</taxon>
        <taxon>Bacteroidota</taxon>
        <taxon>Bacteroidia</taxon>
        <taxon>Bacteroidales</taxon>
        <taxon>Bacteroidaceae</taxon>
        <taxon>Bacteroides</taxon>
    </lineage>
</organism>
<protein>
    <submittedName>
        <fullName evidence="2">Cupin domain protein</fullName>
    </submittedName>
</protein>
<accession>A0A1M5CES8</accession>
<evidence type="ECO:0000313" key="3">
    <source>
        <dbReference type="Proteomes" id="UP000184509"/>
    </source>
</evidence>
<keyword evidence="3" id="KW-1185">Reference proteome</keyword>
<dbReference type="EMBL" id="FQTV01000010">
    <property type="protein sequence ID" value="SHF53107.1"/>
    <property type="molecule type" value="Genomic_DNA"/>
</dbReference>
<dbReference type="OrthoDB" id="1121052at2"/>
<dbReference type="InterPro" id="IPR011051">
    <property type="entry name" value="RmlC_Cupin_sf"/>
</dbReference>
<dbReference type="Gene3D" id="2.60.120.10">
    <property type="entry name" value="Jelly Rolls"/>
    <property type="match status" value="1"/>
</dbReference>
<dbReference type="RefSeq" id="WP_073401838.1">
    <property type="nucleotide sequence ID" value="NZ_FQTV01000010.1"/>
</dbReference>
<dbReference type="SUPFAM" id="SSF51182">
    <property type="entry name" value="RmlC-like cupins"/>
    <property type="match status" value="1"/>
</dbReference>
<feature type="domain" description="Cupin type-2" evidence="1">
    <location>
        <begin position="39"/>
        <end position="104"/>
    </location>
</feature>
<gene>
    <name evidence="2" type="ORF">SAMN05444405_11015</name>
</gene>
<dbReference type="CDD" id="cd02230">
    <property type="entry name" value="cupin_HP0902-like"/>
    <property type="match status" value="1"/>
</dbReference>
<dbReference type="PANTHER" id="PTHR37694:SF1">
    <property type="entry name" value="SLR8022 PROTEIN"/>
    <property type="match status" value="1"/>
</dbReference>
<sequence>MEELFKKGTVLDFEKLIDYSVGGIISKQVLKNEAGNITLFSFDKGQGLSEHTAPFDALVQILDGEATITIGGNPLLLKQGESVIMPANVTHALFADKEFKMLLTMIKGI</sequence>
<name>A0A1M5CES8_9BACE</name>
<dbReference type="InterPro" id="IPR013096">
    <property type="entry name" value="Cupin_2"/>
</dbReference>
<proteinExistence type="predicted"/>
<dbReference type="AlphaFoldDB" id="A0A1M5CES8"/>
<dbReference type="Proteomes" id="UP000184509">
    <property type="component" value="Unassembled WGS sequence"/>
</dbReference>
<evidence type="ECO:0000259" key="1">
    <source>
        <dbReference type="Pfam" id="PF07883"/>
    </source>
</evidence>
<dbReference type="PANTHER" id="PTHR37694">
    <property type="entry name" value="SLR8022 PROTEIN"/>
    <property type="match status" value="1"/>
</dbReference>
<dbReference type="InterPro" id="IPR014710">
    <property type="entry name" value="RmlC-like_jellyroll"/>
</dbReference>
<dbReference type="STRING" id="1297750.SAMN05444405_11015"/>